<dbReference type="NCBIfam" id="TIGR01988">
    <property type="entry name" value="Ubi-OHases"/>
    <property type="match status" value="1"/>
</dbReference>
<dbReference type="OrthoDB" id="9769565at2"/>
<evidence type="ECO:0000256" key="5">
    <source>
        <dbReference type="ARBA" id="ARBA00022827"/>
    </source>
</evidence>
<reference evidence="10 11" key="1">
    <citation type="submission" date="2014-11" db="EMBL/GenBank/DDBJ databases">
        <title>Pan-genome of Gallibacterium spp.</title>
        <authorList>
            <person name="Kudirkiene E."/>
            <person name="Bojesen A.M."/>
        </authorList>
    </citation>
    <scope>NUCLEOTIDE SEQUENCE [LARGE SCALE GENOMIC DNA]</scope>
    <source>
        <strain evidence="10 11">F151</strain>
    </source>
</reference>
<dbReference type="Proteomes" id="UP000243558">
    <property type="component" value="Unassembled WGS sequence"/>
</dbReference>
<keyword evidence="4" id="KW-0285">Flavoprotein</keyword>
<comment type="cofactor">
    <cofactor evidence="1">
        <name>FAD</name>
        <dbReference type="ChEBI" id="CHEBI:57692"/>
    </cofactor>
</comment>
<evidence type="ECO:0000256" key="2">
    <source>
        <dbReference type="ARBA" id="ARBA00004749"/>
    </source>
</evidence>
<keyword evidence="5" id="KW-0274">FAD</keyword>
<dbReference type="GO" id="GO:0110142">
    <property type="term" value="C:ubiquinone biosynthesis complex"/>
    <property type="evidence" value="ECO:0007669"/>
    <property type="project" value="UniProtKB-ARBA"/>
</dbReference>
<dbReference type="FunFam" id="3.50.50.60:FF:000021">
    <property type="entry name" value="Ubiquinone biosynthesis monooxygenase COQ6"/>
    <property type="match status" value="1"/>
</dbReference>
<keyword evidence="6" id="KW-0560">Oxidoreductase</keyword>
<dbReference type="GO" id="GO:0019168">
    <property type="term" value="F:2-polyprenylphenol 6-hydroxylase activity"/>
    <property type="evidence" value="ECO:0007669"/>
    <property type="project" value="TreeGrafter"/>
</dbReference>
<dbReference type="RefSeq" id="WP_065239011.1">
    <property type="nucleotide sequence ID" value="NZ_JTJM01000014.1"/>
</dbReference>
<keyword evidence="11" id="KW-1185">Reference proteome</keyword>
<organism evidence="10 11">
    <name type="scientific">Gallibacterium genomosp. 3</name>
    <dbReference type="NCBI Taxonomy" id="505345"/>
    <lineage>
        <taxon>Bacteria</taxon>
        <taxon>Pseudomonadati</taxon>
        <taxon>Pseudomonadota</taxon>
        <taxon>Gammaproteobacteria</taxon>
        <taxon>Pasteurellales</taxon>
        <taxon>Pasteurellaceae</taxon>
        <taxon>Gallibacterium</taxon>
    </lineage>
</organism>
<dbReference type="GO" id="GO:0071949">
    <property type="term" value="F:FAD binding"/>
    <property type="evidence" value="ECO:0007669"/>
    <property type="project" value="InterPro"/>
</dbReference>
<dbReference type="PATRIC" id="fig|505345.7.peg.750"/>
<comment type="caution">
    <text evidence="10">The sequence shown here is derived from an EMBL/GenBank/DDBJ whole genome shotgun (WGS) entry which is preliminary data.</text>
</comment>
<evidence type="ECO:0000313" key="10">
    <source>
        <dbReference type="EMBL" id="OBW92891.1"/>
    </source>
</evidence>
<dbReference type="PANTHER" id="PTHR43876">
    <property type="entry name" value="UBIQUINONE BIOSYNTHESIS MONOOXYGENASE COQ6, MITOCHONDRIAL"/>
    <property type="match status" value="1"/>
</dbReference>
<name>A0A1A7NTS0_9PAST</name>
<dbReference type="InterPro" id="IPR002938">
    <property type="entry name" value="FAD-bd"/>
</dbReference>
<dbReference type="AlphaFoldDB" id="A0A1A7NTS0"/>
<comment type="similarity">
    <text evidence="3">Belongs to the UbiH/COQ6 family.</text>
</comment>
<evidence type="ECO:0000259" key="9">
    <source>
        <dbReference type="Pfam" id="PF01494"/>
    </source>
</evidence>
<evidence type="ECO:0000256" key="4">
    <source>
        <dbReference type="ARBA" id="ARBA00022630"/>
    </source>
</evidence>
<dbReference type="InterPro" id="IPR036188">
    <property type="entry name" value="FAD/NAD-bd_sf"/>
</dbReference>
<gene>
    <name evidence="10" type="ORF">QV01_03735</name>
</gene>
<keyword evidence="7" id="KW-0503">Monooxygenase</keyword>
<dbReference type="PANTHER" id="PTHR43876:SF7">
    <property type="entry name" value="UBIQUINONE BIOSYNTHESIS MONOOXYGENASE COQ6, MITOCHONDRIAL"/>
    <property type="match status" value="1"/>
</dbReference>
<sequence length="406" mass="45249">MKSFDIVIIGGGMVGLALAQALKDTTCSIAIVEAKQPQFQLEQIANRVSALNLSSEAMLRQFGVWQQIQDWRATAYAKMQVWEKDSFARIELDTQNLGISHLGHIVENPIIRQALYQSVLQQPNAEFVLATPTALGVNEQNAVLTLANGEILVAKLVVGADGANSWLREQMKIPLNFRDYQHSALVCNVETTESHQQICRQIFAPDSILAFLPLHQPNLSSIVWSQDPIKAKTLAECDEESFNRQLATAFDTQLGVCRVVSARHVYPLRARFARDFIQQRIALIGDAAHTIHPLAGLGVNLGFMDALALAQEIETNLAQDKDIGAYRHLRHYERWRKTEAMKMLVAMQGFKDLFAGDFPLKKLVRGIGMSVTDKLLLVKQQLIAQATGLSGDLPQRVKRLDLFSLE</sequence>
<dbReference type="InterPro" id="IPR010971">
    <property type="entry name" value="UbiH/COQ6"/>
</dbReference>
<dbReference type="UniPathway" id="UPA00232"/>
<dbReference type="SUPFAM" id="SSF51905">
    <property type="entry name" value="FAD/NAD(P)-binding domain"/>
    <property type="match status" value="1"/>
</dbReference>
<dbReference type="Pfam" id="PF01494">
    <property type="entry name" value="FAD_binding_3"/>
    <property type="match status" value="1"/>
</dbReference>
<dbReference type="Gene3D" id="3.50.50.60">
    <property type="entry name" value="FAD/NAD(P)-binding domain"/>
    <property type="match status" value="2"/>
</dbReference>
<evidence type="ECO:0000256" key="3">
    <source>
        <dbReference type="ARBA" id="ARBA00005349"/>
    </source>
</evidence>
<comment type="pathway">
    <text evidence="2">Cofactor biosynthesis; ubiquinone biosynthesis.</text>
</comment>
<comment type="subunit">
    <text evidence="8">Component of the Ubi complex metabolon, which regroups five ubiquinone biosynthesis proteins (UbiE, UbiF, UbiG, UbiH and UbiI) and two accessory factors (UbiK and the lipid-binding protein UbiJ).</text>
</comment>
<dbReference type="InterPro" id="IPR051205">
    <property type="entry name" value="UbiH/COQ6_monooxygenase"/>
</dbReference>
<evidence type="ECO:0000256" key="8">
    <source>
        <dbReference type="ARBA" id="ARBA00065734"/>
    </source>
</evidence>
<evidence type="ECO:0000256" key="6">
    <source>
        <dbReference type="ARBA" id="ARBA00023002"/>
    </source>
</evidence>
<evidence type="ECO:0000313" key="11">
    <source>
        <dbReference type="Proteomes" id="UP000243558"/>
    </source>
</evidence>
<dbReference type="EMBL" id="JTJM01000014">
    <property type="protein sequence ID" value="OBW92891.1"/>
    <property type="molecule type" value="Genomic_DNA"/>
</dbReference>
<dbReference type="PRINTS" id="PR00420">
    <property type="entry name" value="RNGMNOXGNASE"/>
</dbReference>
<proteinExistence type="inferred from homology"/>
<evidence type="ECO:0000256" key="7">
    <source>
        <dbReference type="ARBA" id="ARBA00023033"/>
    </source>
</evidence>
<protein>
    <submittedName>
        <fullName evidence="10">Oxidoreductase</fullName>
    </submittedName>
</protein>
<accession>A0A1A7NTS0</accession>
<evidence type="ECO:0000256" key="1">
    <source>
        <dbReference type="ARBA" id="ARBA00001974"/>
    </source>
</evidence>
<feature type="domain" description="FAD-binding" evidence="9">
    <location>
        <begin position="5"/>
        <end position="331"/>
    </location>
</feature>
<dbReference type="GO" id="GO:0006744">
    <property type="term" value="P:ubiquinone biosynthetic process"/>
    <property type="evidence" value="ECO:0007669"/>
    <property type="project" value="UniProtKB-UniPathway"/>
</dbReference>